<reference evidence="8 9" key="2">
    <citation type="submission" date="2018-03" db="EMBL/GenBank/DDBJ databases">
        <authorList>
            <person name="Keele B.F."/>
        </authorList>
    </citation>
    <scope>NUCLEOTIDE SEQUENCE [LARGE SCALE GENOMIC DNA]</scope>
    <source>
        <strain evidence="8 9">CCALA 016</strain>
    </source>
</reference>
<keyword evidence="9" id="KW-1185">Reference proteome</keyword>
<proteinExistence type="inferred from homology"/>
<evidence type="ECO:0000256" key="6">
    <source>
        <dbReference type="ARBA" id="ARBA00022884"/>
    </source>
</evidence>
<evidence type="ECO:0000256" key="1">
    <source>
        <dbReference type="ARBA" id="ARBA00006620"/>
    </source>
</evidence>
<dbReference type="GO" id="GO:0003729">
    <property type="term" value="F:mRNA binding"/>
    <property type="evidence" value="ECO:0007669"/>
    <property type="project" value="InterPro"/>
</dbReference>
<dbReference type="Gene3D" id="3.30.920.30">
    <property type="entry name" value="Hypothetical protein"/>
    <property type="match status" value="1"/>
</dbReference>
<evidence type="ECO:0000256" key="5">
    <source>
        <dbReference type="ARBA" id="ARBA00022801"/>
    </source>
</evidence>
<dbReference type="GO" id="GO:0004519">
    <property type="term" value="F:endonuclease activity"/>
    <property type="evidence" value="ECO:0007669"/>
    <property type="project" value="UniProtKB-KW"/>
</dbReference>
<protein>
    <submittedName>
        <fullName evidence="8">Addiction module toxin, HicA family</fullName>
    </submittedName>
</protein>
<dbReference type="Proteomes" id="UP000239001">
    <property type="component" value="Unassembled WGS sequence"/>
</dbReference>
<organism evidence="8 9">
    <name type="scientific">Aphanothece hegewaldii CCALA 016</name>
    <dbReference type="NCBI Taxonomy" id="2107694"/>
    <lineage>
        <taxon>Bacteria</taxon>
        <taxon>Bacillati</taxon>
        <taxon>Cyanobacteriota</taxon>
        <taxon>Cyanophyceae</taxon>
        <taxon>Oscillatoriophycideae</taxon>
        <taxon>Chroococcales</taxon>
        <taxon>Aphanothecaceae</taxon>
        <taxon>Aphanothece</taxon>
    </lineage>
</organism>
<dbReference type="GO" id="GO:0016787">
    <property type="term" value="F:hydrolase activity"/>
    <property type="evidence" value="ECO:0007669"/>
    <property type="project" value="UniProtKB-KW"/>
</dbReference>
<dbReference type="OrthoDB" id="9811409at2"/>
<evidence type="ECO:0000256" key="2">
    <source>
        <dbReference type="ARBA" id="ARBA00022649"/>
    </source>
</evidence>
<keyword evidence="5" id="KW-0378">Hydrolase</keyword>
<dbReference type="InterPro" id="IPR012933">
    <property type="entry name" value="HicA_mRNA_interferase"/>
</dbReference>
<keyword evidence="3" id="KW-0540">Nuclease</keyword>
<dbReference type="Pfam" id="PF07927">
    <property type="entry name" value="HicA_toxin"/>
    <property type="match status" value="1"/>
</dbReference>
<evidence type="ECO:0000313" key="8">
    <source>
        <dbReference type="EMBL" id="PSF28547.1"/>
    </source>
</evidence>
<gene>
    <name evidence="8" type="ORF">C7H19_24570</name>
</gene>
<keyword evidence="7" id="KW-0346">Stress response</keyword>
<keyword evidence="6" id="KW-0694">RNA-binding</keyword>
<dbReference type="InterPro" id="IPR038570">
    <property type="entry name" value="HicA_sf"/>
</dbReference>
<dbReference type="RefSeq" id="WP_106459535.1">
    <property type="nucleotide sequence ID" value="NZ_PXOH01000072.1"/>
</dbReference>
<comment type="caution">
    <text evidence="8">The sequence shown here is derived from an EMBL/GenBank/DDBJ whole genome shotgun (WGS) entry which is preliminary data.</text>
</comment>
<evidence type="ECO:0000313" key="9">
    <source>
        <dbReference type="Proteomes" id="UP000239001"/>
    </source>
</evidence>
<dbReference type="EMBL" id="PXOH01000072">
    <property type="protein sequence ID" value="PSF28547.1"/>
    <property type="molecule type" value="Genomic_DNA"/>
</dbReference>
<keyword evidence="4" id="KW-0255">Endonuclease</keyword>
<sequence>MKVKEVLELLKKRGWYISRTRGSHRQLKNDRMTGTVTLAGAMNSDVRPKTLSRIRQQAHLSK</sequence>
<accession>A0A2T1LQK9</accession>
<dbReference type="AlphaFoldDB" id="A0A2T1LQK9"/>
<comment type="similarity">
    <text evidence="1">Belongs to the HicA mRNA interferase family.</text>
</comment>
<name>A0A2T1LQK9_9CHRO</name>
<evidence type="ECO:0000256" key="3">
    <source>
        <dbReference type="ARBA" id="ARBA00022722"/>
    </source>
</evidence>
<evidence type="ECO:0000256" key="7">
    <source>
        <dbReference type="ARBA" id="ARBA00023016"/>
    </source>
</evidence>
<evidence type="ECO:0000256" key="4">
    <source>
        <dbReference type="ARBA" id="ARBA00022759"/>
    </source>
</evidence>
<keyword evidence="2" id="KW-1277">Toxin-antitoxin system</keyword>
<reference evidence="8 9" key="1">
    <citation type="submission" date="2018-03" db="EMBL/GenBank/DDBJ databases">
        <title>The ancient ancestry and fast evolution of plastids.</title>
        <authorList>
            <person name="Moore K.R."/>
            <person name="Magnabosco C."/>
            <person name="Momper L."/>
            <person name="Gold D.A."/>
            <person name="Bosak T."/>
            <person name="Fournier G.P."/>
        </authorList>
    </citation>
    <scope>NUCLEOTIDE SEQUENCE [LARGE SCALE GENOMIC DNA]</scope>
    <source>
        <strain evidence="8 9">CCALA 016</strain>
    </source>
</reference>
<dbReference type="SUPFAM" id="SSF54786">
    <property type="entry name" value="YcfA/nrd intein domain"/>
    <property type="match status" value="1"/>
</dbReference>